<evidence type="ECO:0000256" key="9">
    <source>
        <dbReference type="SAM" id="MobiDB-lite"/>
    </source>
</evidence>
<dbReference type="InterPro" id="IPR014898">
    <property type="entry name" value="Znf_C2H2_LYAR"/>
</dbReference>
<feature type="domain" description="Zinc finger C2H2 LYAR-type" evidence="10">
    <location>
        <begin position="30"/>
        <end position="57"/>
    </location>
</feature>
<dbReference type="InterPro" id="IPR036236">
    <property type="entry name" value="Znf_C2H2_sf"/>
</dbReference>
<keyword evidence="12" id="KW-1185">Reference proteome</keyword>
<dbReference type="STRING" id="246404.A0A507FHK1"/>
<evidence type="ECO:0000256" key="7">
    <source>
        <dbReference type="ARBA" id="ARBA00061084"/>
    </source>
</evidence>
<dbReference type="Pfam" id="PF08790">
    <property type="entry name" value="zf-LYAR"/>
    <property type="match status" value="1"/>
</dbReference>
<feature type="region of interest" description="Disordered" evidence="9">
    <location>
        <begin position="65"/>
        <end position="155"/>
    </location>
</feature>
<keyword evidence="5" id="KW-0862">Zinc</keyword>
<dbReference type="GO" id="GO:0008270">
    <property type="term" value="F:zinc ion binding"/>
    <property type="evidence" value="ECO:0007669"/>
    <property type="project" value="UniProtKB-KW"/>
</dbReference>
<dbReference type="Proteomes" id="UP000320333">
    <property type="component" value="Unassembled WGS sequence"/>
</dbReference>
<dbReference type="GO" id="GO:0006364">
    <property type="term" value="P:rRNA processing"/>
    <property type="evidence" value="ECO:0007669"/>
    <property type="project" value="TreeGrafter"/>
</dbReference>
<keyword evidence="3" id="KW-0677">Repeat</keyword>
<dbReference type="GO" id="GO:0003677">
    <property type="term" value="F:DNA binding"/>
    <property type="evidence" value="ECO:0007669"/>
    <property type="project" value="InterPro"/>
</dbReference>
<comment type="subcellular location">
    <subcellularLocation>
        <location evidence="1">Nucleus</location>
    </subcellularLocation>
</comment>
<organism evidence="11 12">
    <name type="scientific">Chytriomyces confervae</name>
    <dbReference type="NCBI Taxonomy" id="246404"/>
    <lineage>
        <taxon>Eukaryota</taxon>
        <taxon>Fungi</taxon>
        <taxon>Fungi incertae sedis</taxon>
        <taxon>Chytridiomycota</taxon>
        <taxon>Chytridiomycota incertae sedis</taxon>
        <taxon>Chytridiomycetes</taxon>
        <taxon>Chytridiales</taxon>
        <taxon>Chytriomycetaceae</taxon>
        <taxon>Chytriomyces</taxon>
    </lineage>
</organism>
<keyword evidence="4 8" id="KW-0863">Zinc-finger</keyword>
<evidence type="ECO:0000313" key="11">
    <source>
        <dbReference type="EMBL" id="TPX75773.1"/>
    </source>
</evidence>
<dbReference type="FunFam" id="3.30.1490.490:FF:000001">
    <property type="entry name" value="cell growth-regulating nucleolar protein-like"/>
    <property type="match status" value="1"/>
</dbReference>
<feature type="compositionally biased region" description="Basic and acidic residues" evidence="9">
    <location>
        <begin position="65"/>
        <end position="75"/>
    </location>
</feature>
<accession>A0A507FHK1</accession>
<evidence type="ECO:0000256" key="4">
    <source>
        <dbReference type="ARBA" id="ARBA00022771"/>
    </source>
</evidence>
<reference evidence="11 12" key="1">
    <citation type="journal article" date="2019" name="Sci. Rep.">
        <title>Comparative genomics of chytrid fungi reveal insights into the obligate biotrophic and pathogenic lifestyle of Synchytrium endobioticum.</title>
        <authorList>
            <person name="van de Vossenberg B.T.L.H."/>
            <person name="Warris S."/>
            <person name="Nguyen H.D.T."/>
            <person name="van Gent-Pelzer M.P.E."/>
            <person name="Joly D.L."/>
            <person name="van de Geest H.C."/>
            <person name="Bonants P.J.M."/>
            <person name="Smith D.S."/>
            <person name="Levesque C.A."/>
            <person name="van der Lee T.A.J."/>
        </authorList>
    </citation>
    <scope>NUCLEOTIDE SEQUENCE [LARGE SCALE GENOMIC DNA]</scope>
    <source>
        <strain evidence="11 12">CBS 675.73</strain>
    </source>
</reference>
<feature type="compositionally biased region" description="Low complexity" evidence="9">
    <location>
        <begin position="76"/>
        <end position="102"/>
    </location>
</feature>
<evidence type="ECO:0000313" key="12">
    <source>
        <dbReference type="Proteomes" id="UP000320333"/>
    </source>
</evidence>
<protein>
    <recommendedName>
        <fullName evidence="10">Zinc finger C2H2 LYAR-type domain-containing protein</fullName>
    </recommendedName>
</protein>
<dbReference type="AlphaFoldDB" id="A0A507FHK1"/>
<dbReference type="OrthoDB" id="21474at2759"/>
<name>A0A507FHK1_9FUNG</name>
<dbReference type="GO" id="GO:0000122">
    <property type="term" value="P:negative regulation of transcription by RNA polymerase II"/>
    <property type="evidence" value="ECO:0007669"/>
    <property type="project" value="TreeGrafter"/>
</dbReference>
<dbReference type="PROSITE" id="PS51804">
    <property type="entry name" value="ZF_C2HC_LYAR"/>
    <property type="match status" value="2"/>
</dbReference>
<sequence length="215" mass="24180">MVSFVCEACQETLKKQKLDQHTQRCWNAQFTCVDCSKTFQGTEYRAHTSCMTETEKYHKSVYKPTKKELQQKAKQQEQQQQKSKPQEAENIAAAPKAAPLMAQLEKTSEKRSVNEDEEESGKKKASKKSKKSSKEDETEEKDVKESETQDEVNYSKTIKAVLKKNAAPLSLSELRKKVVSKIAKKSTTSSKDTLVEGFDAAISVVLGEDGTISFQ</sequence>
<evidence type="ECO:0000256" key="1">
    <source>
        <dbReference type="ARBA" id="ARBA00004123"/>
    </source>
</evidence>
<keyword evidence="6" id="KW-0539">Nucleus</keyword>
<evidence type="ECO:0000256" key="8">
    <source>
        <dbReference type="PROSITE-ProRule" id="PRU01145"/>
    </source>
</evidence>
<dbReference type="Gene3D" id="3.30.1490.490">
    <property type="match status" value="1"/>
</dbReference>
<keyword evidence="2" id="KW-0479">Metal-binding</keyword>
<evidence type="ECO:0000256" key="2">
    <source>
        <dbReference type="ARBA" id="ARBA00022723"/>
    </source>
</evidence>
<dbReference type="InterPro" id="IPR039999">
    <property type="entry name" value="LYAR"/>
</dbReference>
<dbReference type="EMBL" id="QEAP01000068">
    <property type="protein sequence ID" value="TPX75773.1"/>
    <property type="molecule type" value="Genomic_DNA"/>
</dbReference>
<comment type="caution">
    <text evidence="11">The sequence shown here is derived from an EMBL/GenBank/DDBJ whole genome shotgun (WGS) entry which is preliminary data.</text>
</comment>
<evidence type="ECO:0000259" key="10">
    <source>
        <dbReference type="Pfam" id="PF08790"/>
    </source>
</evidence>
<dbReference type="GO" id="GO:0005730">
    <property type="term" value="C:nucleolus"/>
    <property type="evidence" value="ECO:0007669"/>
    <property type="project" value="TreeGrafter"/>
</dbReference>
<evidence type="ECO:0000256" key="6">
    <source>
        <dbReference type="ARBA" id="ARBA00023242"/>
    </source>
</evidence>
<dbReference type="PANTHER" id="PTHR13100:SF10">
    <property type="entry name" value="CELL GROWTH-REGULATING NUCLEOLAR PROTEIN"/>
    <property type="match status" value="1"/>
</dbReference>
<evidence type="ECO:0000256" key="5">
    <source>
        <dbReference type="ARBA" id="ARBA00022833"/>
    </source>
</evidence>
<dbReference type="PANTHER" id="PTHR13100">
    <property type="entry name" value="CELL GROWTH-REGULATING NUCLEOLAR PROTEIN LYAR"/>
    <property type="match status" value="1"/>
</dbReference>
<evidence type="ECO:0000256" key="3">
    <source>
        <dbReference type="ARBA" id="ARBA00022737"/>
    </source>
</evidence>
<gene>
    <name evidence="11" type="ORF">CcCBS67573_g02942</name>
</gene>
<dbReference type="SUPFAM" id="SSF57667">
    <property type="entry name" value="beta-beta-alpha zinc fingers"/>
    <property type="match status" value="2"/>
</dbReference>
<comment type="similarity">
    <text evidence="7">Belongs to the UPF0743 family.</text>
</comment>
<proteinExistence type="inferred from homology"/>